<evidence type="ECO:0000313" key="6">
    <source>
        <dbReference type="Proteomes" id="UP000287609"/>
    </source>
</evidence>
<dbReference type="InterPro" id="IPR025302">
    <property type="entry name" value="DrrA1/2-like_C"/>
</dbReference>
<keyword evidence="6" id="KW-1185">Reference proteome</keyword>
<dbReference type="Pfam" id="PF00005">
    <property type="entry name" value="ABC_tran"/>
    <property type="match status" value="1"/>
</dbReference>
<dbReference type="PANTHER" id="PTHR43582:SF2">
    <property type="entry name" value="LINEARMYCIN RESISTANCE ATP-BINDING PROTEIN LNRL"/>
    <property type="match status" value="1"/>
</dbReference>
<gene>
    <name evidence="5" type="ORF">D2E26_0319</name>
</gene>
<dbReference type="PANTHER" id="PTHR43582">
    <property type="entry name" value="LINEARMYCIN RESISTANCE ATP-BINDING PROTEIN LNRL"/>
    <property type="match status" value="1"/>
</dbReference>
<reference evidence="5 6" key="1">
    <citation type="submission" date="2018-09" db="EMBL/GenBank/DDBJ databases">
        <title>Characterization of the phylogenetic diversity of five novel species belonging to the genus Bifidobacterium.</title>
        <authorList>
            <person name="Lugli G.A."/>
            <person name="Duranti S."/>
            <person name="Milani C."/>
        </authorList>
    </citation>
    <scope>NUCLEOTIDE SEQUENCE [LARGE SCALE GENOMIC DNA]</scope>
    <source>
        <strain evidence="5 6">2036B</strain>
    </source>
</reference>
<protein>
    <submittedName>
        <fullName evidence="5">ABC transporter ATP-binding protein</fullName>
    </submittedName>
</protein>
<keyword evidence="2" id="KW-0547">Nucleotide-binding</keyword>
<evidence type="ECO:0000313" key="5">
    <source>
        <dbReference type="EMBL" id="RSX55756.1"/>
    </source>
</evidence>
<dbReference type="InterPro" id="IPR003439">
    <property type="entry name" value="ABC_transporter-like_ATP-bd"/>
</dbReference>
<evidence type="ECO:0000256" key="1">
    <source>
        <dbReference type="ARBA" id="ARBA00022448"/>
    </source>
</evidence>
<dbReference type="OrthoDB" id="9804819at2"/>
<evidence type="ECO:0000256" key="2">
    <source>
        <dbReference type="ARBA" id="ARBA00022741"/>
    </source>
</evidence>
<dbReference type="Pfam" id="PF13732">
    <property type="entry name" value="DrrA1-3_C"/>
    <property type="match status" value="1"/>
</dbReference>
<comment type="caution">
    <text evidence="5">The sequence shown here is derived from an EMBL/GenBank/DDBJ whole genome shotgun (WGS) entry which is preliminary data.</text>
</comment>
<keyword evidence="1" id="KW-0813">Transport</keyword>
<dbReference type="EMBL" id="QXGM01000001">
    <property type="protein sequence ID" value="RSX55756.1"/>
    <property type="molecule type" value="Genomic_DNA"/>
</dbReference>
<dbReference type="InterPro" id="IPR003593">
    <property type="entry name" value="AAA+_ATPase"/>
</dbReference>
<evidence type="ECO:0000256" key="3">
    <source>
        <dbReference type="ARBA" id="ARBA00022840"/>
    </source>
</evidence>
<feature type="domain" description="ABC transporter" evidence="4">
    <location>
        <begin position="11"/>
        <end position="241"/>
    </location>
</feature>
<dbReference type="GO" id="GO:0005524">
    <property type="term" value="F:ATP binding"/>
    <property type="evidence" value="ECO:0007669"/>
    <property type="project" value="UniProtKB-KW"/>
</dbReference>
<dbReference type="SUPFAM" id="SSF52540">
    <property type="entry name" value="P-loop containing nucleoside triphosphate hydrolases"/>
    <property type="match status" value="1"/>
</dbReference>
<organism evidence="5 6">
    <name type="scientific">Bifidobacterium dolichotidis</name>
    <dbReference type="NCBI Taxonomy" id="2306976"/>
    <lineage>
        <taxon>Bacteria</taxon>
        <taxon>Bacillati</taxon>
        <taxon>Actinomycetota</taxon>
        <taxon>Actinomycetes</taxon>
        <taxon>Bifidobacteriales</taxon>
        <taxon>Bifidobacteriaceae</taxon>
        <taxon>Bifidobacterium</taxon>
    </lineage>
</organism>
<dbReference type="RefSeq" id="WP_125962953.1">
    <property type="nucleotide sequence ID" value="NZ_QXGM01000001.1"/>
</dbReference>
<dbReference type="InterPro" id="IPR027417">
    <property type="entry name" value="P-loop_NTPase"/>
</dbReference>
<proteinExistence type="predicted"/>
<accession>A0A430FSA0</accession>
<evidence type="ECO:0000259" key="4">
    <source>
        <dbReference type="PROSITE" id="PS50893"/>
    </source>
</evidence>
<dbReference type="Proteomes" id="UP000287609">
    <property type="component" value="Unassembled WGS sequence"/>
</dbReference>
<dbReference type="GO" id="GO:0016887">
    <property type="term" value="F:ATP hydrolysis activity"/>
    <property type="evidence" value="ECO:0007669"/>
    <property type="project" value="InterPro"/>
</dbReference>
<keyword evidence="3 5" id="KW-0067">ATP-binding</keyword>
<dbReference type="SMART" id="SM00382">
    <property type="entry name" value="AAA"/>
    <property type="match status" value="1"/>
</dbReference>
<sequence>MDATTPTPMAVTVQHLVKRYGTHIALNDLDLHVNKREIFGLLGPNGSGKTTAINCILGLLSYDSGSIHVFGQELTPANYALKRRIGVVPQDVAVFNELTVLENIRYFCSLYINDRKQRNQLVDEAIAFVGLDDYRKFRPKALSGGLLRRLNIACGIVHRPDLIFFDEPTVAVDPQSRNAILDGIQELNRQGATIIYTSHYMEEVEQLCNRIEIIDHGTCIALGTAEALKNSVQAGERIVIEAPALAEHPDLQTSVLQRLRALPFVIEVQYANTELTVEAQRGEHNLVDVLSVLHNDGIPVGHVSARPPTLNDVFLELTGTELRD</sequence>
<dbReference type="Gene3D" id="3.40.50.300">
    <property type="entry name" value="P-loop containing nucleotide triphosphate hydrolases"/>
    <property type="match status" value="1"/>
</dbReference>
<dbReference type="AlphaFoldDB" id="A0A430FSA0"/>
<dbReference type="PROSITE" id="PS50893">
    <property type="entry name" value="ABC_TRANSPORTER_2"/>
    <property type="match status" value="1"/>
</dbReference>
<name>A0A430FSA0_9BIFI</name>